<dbReference type="EMBL" id="LGCI01000010">
    <property type="protein sequence ID" value="KOY81494.1"/>
    <property type="molecule type" value="Genomic_DNA"/>
</dbReference>
<proteinExistence type="predicted"/>
<dbReference type="AlphaFoldDB" id="A0A0N0CVH7"/>
<dbReference type="NCBIfam" id="TIGR02681">
    <property type="entry name" value="phage_pRha"/>
    <property type="match status" value="1"/>
</dbReference>
<protein>
    <submittedName>
        <fullName evidence="1">Uncharacterized protein</fullName>
    </submittedName>
</protein>
<keyword evidence="2" id="KW-1185">Reference proteome</keyword>
<dbReference type="Pfam" id="PF09669">
    <property type="entry name" value="Phage_pRha"/>
    <property type="match status" value="1"/>
</dbReference>
<gene>
    <name evidence="1" type="ORF">ADM90_19080</name>
</gene>
<evidence type="ECO:0000313" key="1">
    <source>
        <dbReference type="EMBL" id="KOY81494.1"/>
    </source>
</evidence>
<accession>A0A0N0CVH7</accession>
<dbReference type="Proteomes" id="UP000037977">
    <property type="component" value="Unassembled WGS sequence"/>
</dbReference>
<sequence length="244" mass="27972">MKIQPSSYFSSLEVAEMVGREHKEVLRDIRNVISHLGGQTKIEQSYFIETSYTNSQNKQQPCYQLTKKGCELYATRMTGEKGTQFAVAYIERFNAMERQLKQFPTTPNIEQFEMHLIGMKYSADILRVDEPSKIRMLTDVHKAHGVPTNHLPQYVEEELKKSLTELLKAHDVPLTAAKANTKLIELGLLEIKERPSTKGGLREFKSLTEAGRYYGDNAISPRNPKETQPLYYPSKFSELLKLLI</sequence>
<dbReference type="PATRIC" id="fig|33935.3.peg.2635"/>
<dbReference type="STRING" id="33935.ADM90_19080"/>
<dbReference type="InterPro" id="IPR014054">
    <property type="entry name" value="Phage_regulatory_Rha"/>
</dbReference>
<comment type="caution">
    <text evidence="1">The sequence shown here is derived from an EMBL/GenBank/DDBJ whole genome shotgun (WGS) entry which is preliminary data.</text>
</comment>
<reference evidence="1 2" key="1">
    <citation type="submission" date="2015-07" db="EMBL/GenBank/DDBJ databases">
        <title>Genome sequencing project for genomic taxonomy and phylogenomics of Bacillus-like bacteria.</title>
        <authorList>
            <person name="Liu B."/>
            <person name="Wang J."/>
            <person name="Zhu Y."/>
            <person name="Liu G."/>
            <person name="Chen Q."/>
            <person name="Chen Z."/>
            <person name="Che J."/>
            <person name="Ge C."/>
            <person name="Shi H."/>
            <person name="Pan Z."/>
            <person name="Liu X."/>
        </authorList>
    </citation>
    <scope>NUCLEOTIDE SEQUENCE [LARGE SCALE GENOMIC DNA]</scope>
    <source>
        <strain evidence="1 2">DSM 54</strain>
    </source>
</reference>
<organism evidence="1 2">
    <name type="scientific">Lysinibacillus macroides</name>
    <dbReference type="NCBI Taxonomy" id="33935"/>
    <lineage>
        <taxon>Bacteria</taxon>
        <taxon>Bacillati</taxon>
        <taxon>Bacillota</taxon>
        <taxon>Bacilli</taxon>
        <taxon>Bacillales</taxon>
        <taxon>Bacillaceae</taxon>
        <taxon>Lysinibacillus</taxon>
    </lineage>
</organism>
<evidence type="ECO:0000313" key="2">
    <source>
        <dbReference type="Proteomes" id="UP000037977"/>
    </source>
</evidence>
<name>A0A0N0CVH7_9BACI</name>